<dbReference type="GO" id="GO:0043952">
    <property type="term" value="P:protein transport by the Sec complex"/>
    <property type="evidence" value="ECO:0007669"/>
    <property type="project" value="UniProtKB-UniRule"/>
</dbReference>
<keyword evidence="11" id="KW-1185">Reference proteome</keyword>
<dbReference type="InterPro" id="IPR038379">
    <property type="entry name" value="SecE_sf"/>
</dbReference>
<evidence type="ECO:0000256" key="6">
    <source>
        <dbReference type="ARBA" id="ARBA00022989"/>
    </source>
</evidence>
<evidence type="ECO:0000313" key="10">
    <source>
        <dbReference type="EMBL" id="EFX92839.1"/>
    </source>
</evidence>
<name>E8KE33_9PAST</name>
<dbReference type="PANTHER" id="PTHR33910:SF1">
    <property type="entry name" value="PROTEIN TRANSLOCASE SUBUNIT SECE"/>
    <property type="match status" value="1"/>
</dbReference>
<keyword evidence="6 9" id="KW-1133">Transmembrane helix</keyword>
<feature type="transmembrane region" description="Helical" evidence="9">
    <location>
        <begin position="126"/>
        <end position="153"/>
    </location>
</feature>
<evidence type="ECO:0000256" key="7">
    <source>
        <dbReference type="ARBA" id="ARBA00023010"/>
    </source>
</evidence>
<evidence type="ECO:0000256" key="2">
    <source>
        <dbReference type="ARBA" id="ARBA00022448"/>
    </source>
</evidence>
<dbReference type="NCBIfam" id="NF004376">
    <property type="entry name" value="PRK05740.2-1"/>
    <property type="match status" value="1"/>
</dbReference>
<dbReference type="Proteomes" id="UP000005467">
    <property type="component" value="Unassembled WGS sequence"/>
</dbReference>
<keyword evidence="8 9" id="KW-0472">Membrane</keyword>
<dbReference type="Pfam" id="PF00584">
    <property type="entry name" value="SecE"/>
    <property type="match status" value="1"/>
</dbReference>
<dbReference type="NCBIfam" id="TIGR00964">
    <property type="entry name" value="secE_bact"/>
    <property type="match status" value="1"/>
</dbReference>
<dbReference type="PRINTS" id="PR01650">
    <property type="entry name" value="SECETRNLCASE"/>
</dbReference>
<comment type="similarity">
    <text evidence="9">Belongs to the SecE/SEC61-gamma family.</text>
</comment>
<dbReference type="GO" id="GO:0006605">
    <property type="term" value="P:protein targeting"/>
    <property type="evidence" value="ECO:0007669"/>
    <property type="project" value="UniProtKB-UniRule"/>
</dbReference>
<accession>E8KE33</accession>
<comment type="caution">
    <text evidence="10">The sequence shown here is derived from an EMBL/GenBank/DDBJ whole genome shotgun (WGS) entry which is preliminary data.</text>
</comment>
<feature type="transmembrane region" description="Helical" evidence="9">
    <location>
        <begin position="72"/>
        <end position="92"/>
    </location>
</feature>
<comment type="subcellular location">
    <subcellularLocation>
        <location evidence="1">Membrane</location>
    </subcellularLocation>
</comment>
<dbReference type="GO" id="GO:0009306">
    <property type="term" value="P:protein secretion"/>
    <property type="evidence" value="ECO:0007669"/>
    <property type="project" value="UniProtKB-UniRule"/>
</dbReference>
<evidence type="ECO:0000313" key="11">
    <source>
        <dbReference type="Proteomes" id="UP000005467"/>
    </source>
</evidence>
<evidence type="ECO:0000256" key="5">
    <source>
        <dbReference type="ARBA" id="ARBA00022927"/>
    </source>
</evidence>
<reference evidence="10 11" key="1">
    <citation type="submission" date="2011-01" db="EMBL/GenBank/DDBJ databases">
        <authorList>
            <person name="Muzny D."/>
            <person name="Qin X."/>
            <person name="Deng J."/>
            <person name="Jiang H."/>
            <person name="Liu Y."/>
            <person name="Qu J."/>
            <person name="Song X.-Z."/>
            <person name="Zhang L."/>
            <person name="Thornton R."/>
            <person name="Coyle M."/>
            <person name="Francisco L."/>
            <person name="Jackson L."/>
            <person name="Javaid M."/>
            <person name="Korchina V."/>
            <person name="Kovar C."/>
            <person name="Mata R."/>
            <person name="Mathew T."/>
            <person name="Ngo R."/>
            <person name="Nguyen L."/>
            <person name="Nguyen N."/>
            <person name="Okwuonu G."/>
            <person name="Ongeri F."/>
            <person name="Pham C."/>
            <person name="Simmons D."/>
            <person name="Wilczek-Boney K."/>
            <person name="Hale W."/>
            <person name="Jakkamsetti A."/>
            <person name="Pham P."/>
            <person name="Ruth R."/>
            <person name="San Lucas F."/>
            <person name="Warren J."/>
            <person name="Zhang J."/>
            <person name="Zhao Z."/>
            <person name="Zhou C."/>
            <person name="Zhu D."/>
            <person name="Lee S."/>
            <person name="Bess C."/>
            <person name="Blankenburg K."/>
            <person name="Forbes L."/>
            <person name="Fu Q."/>
            <person name="Gubbala S."/>
            <person name="Hirani K."/>
            <person name="Jayaseelan J.C."/>
            <person name="Lara F."/>
            <person name="Munidasa M."/>
            <person name="Palculict T."/>
            <person name="Patil S."/>
            <person name="Pu L.-L."/>
            <person name="Saada N."/>
            <person name="Tang L."/>
            <person name="Weissenberger G."/>
            <person name="Zhu Y."/>
            <person name="Hemphill L."/>
            <person name="Shang Y."/>
            <person name="Youmans B."/>
            <person name="Ayvaz T."/>
            <person name="Ross M."/>
            <person name="Santibanez J."/>
            <person name="Aqrawi P."/>
            <person name="Gross S."/>
            <person name="Joshi V."/>
            <person name="Fowler G."/>
            <person name="Nazareth L."/>
            <person name="Reid J."/>
            <person name="Worley K."/>
            <person name="Petrosino J."/>
            <person name="Highlander S."/>
            <person name="Gibbs R."/>
        </authorList>
    </citation>
    <scope>NUCLEOTIDE SEQUENCE [LARGE SCALE GENOMIC DNA]</scope>
    <source>
        <strain evidence="10 11">ATCC 25976</strain>
    </source>
</reference>
<sequence>MLESNAFQNNCSLFSQHFRFYMATEIKKKTPEQIEEKGVKSKGVNGALWVVAIALLAVAAIGNAYFASHFSLVVRVLLLVVLVVGAIVLAAMTNQGQTAIGFIKESRTELRKIIWPTRPEATQATLIVLAMCVVVSLVLWGIDSIIVTLITFLTNLRF</sequence>
<dbReference type="PROSITE" id="PS01067">
    <property type="entry name" value="SECE_SEC61G"/>
    <property type="match status" value="1"/>
</dbReference>
<comment type="subunit">
    <text evidence="9">Component of the Sec protein translocase complex. Heterotrimer consisting of SecY, SecE and SecG subunits. The heterotrimers can form oligomers, although 1 heterotrimer is thought to be able to translocate proteins. Interacts with the ribosome. Interacts with SecDF, and other proteins may be involved. Interacts with SecA.</text>
</comment>
<evidence type="ECO:0000256" key="3">
    <source>
        <dbReference type="ARBA" id="ARBA00022475"/>
    </source>
</evidence>
<keyword evidence="2 9" id="KW-0813">Transport</keyword>
<keyword evidence="7 9" id="KW-0811">Translocation</keyword>
<gene>
    <name evidence="9 10" type="primary">secE</name>
    <name evidence="10" type="ORF">HMPREF0027_0100</name>
</gene>
<protein>
    <recommendedName>
        <fullName evidence="9">Protein translocase subunit SecE</fullName>
    </recommendedName>
</protein>
<organism evidence="10 11">
    <name type="scientific">Actinobacillus ureae ATCC 25976</name>
    <dbReference type="NCBI Taxonomy" id="887324"/>
    <lineage>
        <taxon>Bacteria</taxon>
        <taxon>Pseudomonadati</taxon>
        <taxon>Pseudomonadota</taxon>
        <taxon>Gammaproteobacteria</taxon>
        <taxon>Pasteurellales</taxon>
        <taxon>Pasteurellaceae</taxon>
        <taxon>Actinobacillus</taxon>
    </lineage>
</organism>
<comment type="function">
    <text evidence="9">Essential subunit of the Sec protein translocation channel SecYEG. Clamps together the 2 halves of SecY. May contact the channel plug during translocation.</text>
</comment>
<evidence type="ECO:0000256" key="1">
    <source>
        <dbReference type="ARBA" id="ARBA00004370"/>
    </source>
</evidence>
<dbReference type="Gene3D" id="1.20.5.1030">
    <property type="entry name" value="Preprotein translocase secy subunit"/>
    <property type="match status" value="1"/>
</dbReference>
<keyword evidence="5 9" id="KW-0653">Protein transport</keyword>
<proteinExistence type="inferred from homology"/>
<dbReference type="InterPro" id="IPR005807">
    <property type="entry name" value="SecE_bac"/>
</dbReference>
<dbReference type="HOGENOM" id="CLU_113663_0_1_6"/>
<comment type="caution">
    <text evidence="9">Lacks conserved residue(s) required for the propagation of feature annotation.</text>
</comment>
<dbReference type="EMBL" id="AEVG01000010">
    <property type="protein sequence ID" value="EFX92839.1"/>
    <property type="molecule type" value="Genomic_DNA"/>
</dbReference>
<evidence type="ECO:0000256" key="4">
    <source>
        <dbReference type="ARBA" id="ARBA00022692"/>
    </source>
</evidence>
<dbReference type="GO" id="GO:0065002">
    <property type="term" value="P:intracellular protein transmembrane transport"/>
    <property type="evidence" value="ECO:0007669"/>
    <property type="project" value="UniProtKB-UniRule"/>
</dbReference>
<evidence type="ECO:0000256" key="8">
    <source>
        <dbReference type="ARBA" id="ARBA00023136"/>
    </source>
</evidence>
<dbReference type="AlphaFoldDB" id="E8KE33"/>
<dbReference type="GO" id="GO:0005886">
    <property type="term" value="C:plasma membrane"/>
    <property type="evidence" value="ECO:0007669"/>
    <property type="project" value="UniProtKB-UniRule"/>
</dbReference>
<dbReference type="InterPro" id="IPR001901">
    <property type="entry name" value="Translocase_SecE/Sec61-g"/>
</dbReference>
<evidence type="ECO:0000256" key="9">
    <source>
        <dbReference type="HAMAP-Rule" id="MF_00422"/>
    </source>
</evidence>
<dbReference type="PANTHER" id="PTHR33910">
    <property type="entry name" value="PROTEIN TRANSLOCASE SUBUNIT SECE"/>
    <property type="match status" value="1"/>
</dbReference>
<keyword evidence="4 9" id="KW-0812">Transmembrane</keyword>
<dbReference type="HAMAP" id="MF_00422">
    <property type="entry name" value="SecE"/>
    <property type="match status" value="1"/>
</dbReference>
<dbReference type="GO" id="GO:0008320">
    <property type="term" value="F:protein transmembrane transporter activity"/>
    <property type="evidence" value="ECO:0007669"/>
    <property type="project" value="UniProtKB-UniRule"/>
</dbReference>
<keyword evidence="3 9" id="KW-1003">Cell membrane</keyword>
<feature type="transmembrane region" description="Helical" evidence="9">
    <location>
        <begin position="47"/>
        <end position="66"/>
    </location>
</feature>